<dbReference type="STRING" id="1122184.SAMN02745176_02142"/>
<dbReference type="Proteomes" id="UP000184442">
    <property type="component" value="Unassembled WGS sequence"/>
</dbReference>
<evidence type="ECO:0000313" key="1">
    <source>
        <dbReference type="EMBL" id="SHJ02160.1"/>
    </source>
</evidence>
<gene>
    <name evidence="1" type="ORF">SAMN02745176_02142</name>
</gene>
<organism evidence="1 2">
    <name type="scientific">Lutispora thermophila DSM 19022</name>
    <dbReference type="NCBI Taxonomy" id="1122184"/>
    <lineage>
        <taxon>Bacteria</taxon>
        <taxon>Bacillati</taxon>
        <taxon>Bacillota</taxon>
        <taxon>Clostridia</taxon>
        <taxon>Lutisporales</taxon>
        <taxon>Lutisporaceae</taxon>
        <taxon>Lutispora</taxon>
    </lineage>
</organism>
<reference evidence="1 2" key="1">
    <citation type="submission" date="2016-11" db="EMBL/GenBank/DDBJ databases">
        <authorList>
            <person name="Jaros S."/>
            <person name="Januszkiewicz K."/>
            <person name="Wedrychowicz H."/>
        </authorList>
    </citation>
    <scope>NUCLEOTIDE SEQUENCE [LARGE SCALE GENOMIC DNA]</scope>
    <source>
        <strain evidence="1 2">DSM 19022</strain>
    </source>
</reference>
<dbReference type="EMBL" id="FQZS01000013">
    <property type="protein sequence ID" value="SHJ02160.1"/>
    <property type="molecule type" value="Genomic_DNA"/>
</dbReference>
<keyword evidence="2" id="KW-1185">Reference proteome</keyword>
<name>A0A1M6FX16_9FIRM</name>
<evidence type="ECO:0000313" key="2">
    <source>
        <dbReference type="Proteomes" id="UP000184442"/>
    </source>
</evidence>
<protein>
    <submittedName>
        <fullName evidence="1">Uncharacterized protein</fullName>
    </submittedName>
</protein>
<sequence>MIVPKQLLSNANNKYKYKIPIPDNIILDINNIENDYSYRSTSIDNWILKVCKAGLSINNTNILISDSEKNFVQKYKAILNQAYIKVNRFEII</sequence>
<accession>A0A1M6FX16</accession>
<proteinExistence type="predicted"/>
<dbReference type="AlphaFoldDB" id="A0A1M6FX16"/>